<reference evidence="3" key="1">
    <citation type="journal article" date="2017" name="Genome Biol.">
        <title>Comparative genomics reveals high biological diversity and specific adaptations in the industrially and medically important fungal genus Aspergillus.</title>
        <authorList>
            <person name="de Vries R.P."/>
            <person name="Riley R."/>
            <person name="Wiebenga A."/>
            <person name="Aguilar-Osorio G."/>
            <person name="Amillis S."/>
            <person name="Uchima C.A."/>
            <person name="Anderluh G."/>
            <person name="Asadollahi M."/>
            <person name="Askin M."/>
            <person name="Barry K."/>
            <person name="Battaglia E."/>
            <person name="Bayram O."/>
            <person name="Benocci T."/>
            <person name="Braus-Stromeyer S.A."/>
            <person name="Caldana C."/>
            <person name="Canovas D."/>
            <person name="Cerqueira G.C."/>
            <person name="Chen F."/>
            <person name="Chen W."/>
            <person name="Choi C."/>
            <person name="Clum A."/>
            <person name="Dos Santos R.A."/>
            <person name="Damasio A.R."/>
            <person name="Diallinas G."/>
            <person name="Emri T."/>
            <person name="Fekete E."/>
            <person name="Flipphi M."/>
            <person name="Freyberg S."/>
            <person name="Gallo A."/>
            <person name="Gournas C."/>
            <person name="Habgood R."/>
            <person name="Hainaut M."/>
            <person name="Harispe M.L."/>
            <person name="Henrissat B."/>
            <person name="Hilden K.S."/>
            <person name="Hope R."/>
            <person name="Hossain A."/>
            <person name="Karabika E."/>
            <person name="Karaffa L."/>
            <person name="Karanyi Z."/>
            <person name="Krasevec N."/>
            <person name="Kuo A."/>
            <person name="Kusch H."/>
            <person name="LaButti K."/>
            <person name="Lagendijk E.L."/>
            <person name="Lapidus A."/>
            <person name="Levasseur A."/>
            <person name="Lindquist E."/>
            <person name="Lipzen A."/>
            <person name="Logrieco A.F."/>
            <person name="MacCabe A."/>
            <person name="Maekelae M.R."/>
            <person name="Malavazi I."/>
            <person name="Melin P."/>
            <person name="Meyer V."/>
            <person name="Mielnichuk N."/>
            <person name="Miskei M."/>
            <person name="Molnar A.P."/>
            <person name="Mule G."/>
            <person name="Ngan C.Y."/>
            <person name="Orejas M."/>
            <person name="Orosz E."/>
            <person name="Ouedraogo J.P."/>
            <person name="Overkamp K.M."/>
            <person name="Park H.-S."/>
            <person name="Perrone G."/>
            <person name="Piumi F."/>
            <person name="Punt P.J."/>
            <person name="Ram A.F."/>
            <person name="Ramon A."/>
            <person name="Rauscher S."/>
            <person name="Record E."/>
            <person name="Riano-Pachon D.M."/>
            <person name="Robert V."/>
            <person name="Roehrig J."/>
            <person name="Ruller R."/>
            <person name="Salamov A."/>
            <person name="Salih N.S."/>
            <person name="Samson R.A."/>
            <person name="Sandor E."/>
            <person name="Sanguinetti M."/>
            <person name="Schuetze T."/>
            <person name="Sepcic K."/>
            <person name="Shelest E."/>
            <person name="Sherlock G."/>
            <person name="Sophianopoulou V."/>
            <person name="Squina F.M."/>
            <person name="Sun H."/>
            <person name="Susca A."/>
            <person name="Todd R.B."/>
            <person name="Tsang A."/>
            <person name="Unkles S.E."/>
            <person name="van de Wiele N."/>
            <person name="van Rossen-Uffink D."/>
            <person name="Oliveira J.V."/>
            <person name="Vesth T.C."/>
            <person name="Visser J."/>
            <person name="Yu J.-H."/>
            <person name="Zhou M."/>
            <person name="Andersen M.R."/>
            <person name="Archer D.B."/>
            <person name="Baker S.E."/>
            <person name="Benoit I."/>
            <person name="Brakhage A.A."/>
            <person name="Braus G.H."/>
            <person name="Fischer R."/>
            <person name="Frisvad J.C."/>
            <person name="Goldman G.H."/>
            <person name="Houbraken J."/>
            <person name="Oakley B."/>
            <person name="Pocsi I."/>
            <person name="Scazzocchio C."/>
            <person name="Seiboth B."/>
            <person name="vanKuyk P.A."/>
            <person name="Wortman J."/>
            <person name="Dyer P.S."/>
            <person name="Grigoriev I.V."/>
        </authorList>
    </citation>
    <scope>NUCLEOTIDE SEQUENCE [LARGE SCALE GENOMIC DNA]</scope>
    <source>
        <strain evidence="3">CBS 106.47</strain>
    </source>
</reference>
<evidence type="ECO:0000313" key="3">
    <source>
        <dbReference type="Proteomes" id="UP000184063"/>
    </source>
</evidence>
<gene>
    <name evidence="2" type="ORF">ASPFODRAFT_41640</name>
</gene>
<protein>
    <recommendedName>
        <fullName evidence="4">Carbohydrate-binding module family 18 protein</fullName>
    </recommendedName>
</protein>
<evidence type="ECO:0008006" key="4">
    <source>
        <dbReference type="Google" id="ProtNLM"/>
    </source>
</evidence>
<organism evidence="2 3">
    <name type="scientific">Aspergillus luchuensis (strain CBS 106.47)</name>
    <dbReference type="NCBI Taxonomy" id="1137211"/>
    <lineage>
        <taxon>Eukaryota</taxon>
        <taxon>Fungi</taxon>
        <taxon>Dikarya</taxon>
        <taxon>Ascomycota</taxon>
        <taxon>Pezizomycotina</taxon>
        <taxon>Eurotiomycetes</taxon>
        <taxon>Eurotiomycetidae</taxon>
        <taxon>Eurotiales</taxon>
        <taxon>Aspergillaceae</taxon>
        <taxon>Aspergillus</taxon>
        <taxon>Aspergillus subgen. Circumdati</taxon>
    </lineage>
</organism>
<accession>A0A1M3TX69</accession>
<name>A0A1M3TX69_ASPLC</name>
<feature type="signal peptide" evidence="1">
    <location>
        <begin position="1"/>
        <end position="18"/>
    </location>
</feature>
<evidence type="ECO:0000256" key="1">
    <source>
        <dbReference type="SAM" id="SignalP"/>
    </source>
</evidence>
<evidence type="ECO:0000313" key="2">
    <source>
        <dbReference type="EMBL" id="OJZ91222.1"/>
    </source>
</evidence>
<dbReference type="VEuPathDB" id="FungiDB:ASPFODRAFT_41640"/>
<dbReference type="Proteomes" id="UP000184063">
    <property type="component" value="Unassembled WGS sequence"/>
</dbReference>
<keyword evidence="1" id="KW-0732">Signal</keyword>
<sequence>MQFSWLVYAACLVGLSMAQCGKQCANAGDCLIWPCGTCNPDTHQCEQTLPPAN</sequence>
<feature type="chain" id="PRO_5012477060" description="Carbohydrate-binding module family 18 protein" evidence="1">
    <location>
        <begin position="19"/>
        <end position="53"/>
    </location>
</feature>
<dbReference type="AlphaFoldDB" id="A0A1M3TX69"/>
<dbReference type="EMBL" id="KV878237">
    <property type="protein sequence ID" value="OJZ91222.1"/>
    <property type="molecule type" value="Genomic_DNA"/>
</dbReference>
<proteinExistence type="predicted"/>